<evidence type="ECO:0000256" key="2">
    <source>
        <dbReference type="ARBA" id="ARBA00012415"/>
    </source>
</evidence>
<keyword evidence="8" id="KW-1185">Reference proteome</keyword>
<dbReference type="Proteomes" id="UP000028523">
    <property type="component" value="Unassembled WGS sequence"/>
</dbReference>
<dbReference type="Pfam" id="PF00483">
    <property type="entry name" value="NTP_transferase"/>
    <property type="match status" value="1"/>
</dbReference>
<evidence type="ECO:0000313" key="7">
    <source>
        <dbReference type="EMBL" id="KFB07491.1"/>
    </source>
</evidence>
<feature type="domain" description="Nucleotidyl transferase" evidence="6">
    <location>
        <begin position="5"/>
        <end position="254"/>
    </location>
</feature>
<evidence type="ECO:0000259" key="6">
    <source>
        <dbReference type="Pfam" id="PF00483"/>
    </source>
</evidence>
<proteinExistence type="inferred from homology"/>
<name>A0A084U3F5_MALIO</name>
<dbReference type="EMBL" id="AWQU01000081">
    <property type="protein sequence ID" value="KFB07491.1"/>
    <property type="molecule type" value="Genomic_DNA"/>
</dbReference>
<keyword evidence="4 7" id="KW-0548">Nucleotidyltransferase</keyword>
<dbReference type="GO" id="GO:0006011">
    <property type="term" value="P:UDP-alpha-D-glucose metabolic process"/>
    <property type="evidence" value="ECO:0007669"/>
    <property type="project" value="InterPro"/>
</dbReference>
<dbReference type="InterPro" id="IPR005771">
    <property type="entry name" value="GalU_uridylyltTrfase_bac/arc"/>
</dbReference>
<accession>A0A084U3F5</accession>
<dbReference type="AlphaFoldDB" id="A0A084U3F5"/>
<keyword evidence="3 7" id="KW-0808">Transferase</keyword>
<gene>
    <name evidence="7" type="primary">galU</name>
    <name evidence="7" type="ORF">P271_331</name>
</gene>
<evidence type="ECO:0000256" key="1">
    <source>
        <dbReference type="ARBA" id="ARBA00006890"/>
    </source>
</evidence>
<dbReference type="Gene3D" id="3.90.550.10">
    <property type="entry name" value="Spore Coat Polysaccharide Biosynthesis Protein SpsA, Chain A"/>
    <property type="match status" value="1"/>
</dbReference>
<dbReference type="SUPFAM" id="SSF53448">
    <property type="entry name" value="Nucleotide-diphospho-sugar transferases"/>
    <property type="match status" value="1"/>
</dbReference>
<evidence type="ECO:0000256" key="5">
    <source>
        <dbReference type="ARBA" id="ARBA00048128"/>
    </source>
</evidence>
<dbReference type="InterPro" id="IPR029044">
    <property type="entry name" value="Nucleotide-diphossugar_trans"/>
</dbReference>
<comment type="similarity">
    <text evidence="1">Belongs to the UDPGP type 2 family.</text>
</comment>
<dbReference type="EC" id="2.7.7.9" evidence="2"/>
<sequence length="286" mass="32485">MKVKKAIIPAAGLGTRFLPITKSIPKEMFPIINKPSIQFIIDECINSQIEEVIIVLSSNKKSIIDFFCNNKSDLNGFNSKFLYNGLSISFVEQKEALGLGHAIKICEKFINNEPFAVLLPDDVIFVKKDQQPAIKQLIDIFYKKQTNVIGVQNVDWKDVNKYGIIDVRKIDENIIDVRSVIEKPNIENSPSQLAIVGRYVFMPNIFYFINKSQPNLNNELELTSAIQDSINSNKLFAKIIFGNRYDIGSKIGLIKSLLDVGLNDEEISKELKEHINKIKSDKQTYK</sequence>
<dbReference type="PANTHER" id="PTHR43197:SF1">
    <property type="entry name" value="UTP--GLUCOSE-1-PHOSPHATE URIDYLYLTRANSFERASE"/>
    <property type="match status" value="1"/>
</dbReference>
<organism evidence="7 8">
    <name type="scientific">Malacoplasma iowae DK-CPA</name>
    <dbReference type="NCBI Taxonomy" id="1394179"/>
    <lineage>
        <taxon>Bacteria</taxon>
        <taxon>Bacillati</taxon>
        <taxon>Mycoplasmatota</taxon>
        <taxon>Mycoplasmoidales</taxon>
        <taxon>Mycoplasmoidaceae</taxon>
        <taxon>Malacoplasma</taxon>
    </lineage>
</organism>
<reference evidence="7 8" key="1">
    <citation type="journal article" date="2014" name="PLoS ONE">
        <title>Reduction of Hydrogen Peroxide Accumulation and Toxicity by a Catalase from Mycoplasma iowae.</title>
        <authorList>
            <person name="Pritchard R.E."/>
            <person name="Prassinos A.J."/>
            <person name="Osborne J.D."/>
            <person name="Raviv Z."/>
            <person name="Balish M.F."/>
        </authorList>
    </citation>
    <scope>NUCLEOTIDE SEQUENCE [LARGE SCALE GENOMIC DNA]</scope>
    <source>
        <strain evidence="7 8">DK-CPA</strain>
    </source>
</reference>
<dbReference type="GO" id="GO:0003983">
    <property type="term" value="F:UTP:glucose-1-phosphate uridylyltransferase activity"/>
    <property type="evidence" value="ECO:0007669"/>
    <property type="project" value="UniProtKB-EC"/>
</dbReference>
<dbReference type="InterPro" id="IPR005835">
    <property type="entry name" value="NTP_transferase_dom"/>
</dbReference>
<evidence type="ECO:0000313" key="8">
    <source>
        <dbReference type="Proteomes" id="UP000028523"/>
    </source>
</evidence>
<evidence type="ECO:0000256" key="4">
    <source>
        <dbReference type="ARBA" id="ARBA00022695"/>
    </source>
</evidence>
<dbReference type="PANTHER" id="PTHR43197">
    <property type="entry name" value="UTP--GLUCOSE-1-PHOSPHATE URIDYLYLTRANSFERASE"/>
    <property type="match status" value="1"/>
</dbReference>
<comment type="caution">
    <text evidence="7">The sequence shown here is derived from an EMBL/GenBank/DDBJ whole genome shotgun (WGS) entry which is preliminary data.</text>
</comment>
<protein>
    <recommendedName>
        <fullName evidence="2">UTP--glucose-1-phosphate uridylyltransferase</fullName>
        <ecNumber evidence="2">2.7.7.9</ecNumber>
    </recommendedName>
</protein>
<dbReference type="RefSeq" id="WP_036452100.1">
    <property type="nucleotide sequence ID" value="NZ_AWQU01000081.1"/>
</dbReference>
<comment type="catalytic activity">
    <reaction evidence="5">
        <text>alpha-D-glucose 1-phosphate + UTP + H(+) = UDP-alpha-D-glucose + diphosphate</text>
        <dbReference type="Rhea" id="RHEA:19889"/>
        <dbReference type="ChEBI" id="CHEBI:15378"/>
        <dbReference type="ChEBI" id="CHEBI:33019"/>
        <dbReference type="ChEBI" id="CHEBI:46398"/>
        <dbReference type="ChEBI" id="CHEBI:58601"/>
        <dbReference type="ChEBI" id="CHEBI:58885"/>
        <dbReference type="EC" id="2.7.7.9"/>
    </reaction>
</comment>
<evidence type="ECO:0000256" key="3">
    <source>
        <dbReference type="ARBA" id="ARBA00022679"/>
    </source>
</evidence>